<evidence type="ECO:0000313" key="4">
    <source>
        <dbReference type="EMBL" id="KAF6018723.1"/>
    </source>
</evidence>
<comment type="caution">
    <text evidence="4">The sequence shown here is derived from an EMBL/GenBank/DDBJ whole genome shotgun (WGS) entry which is preliminary data.</text>
</comment>
<dbReference type="SMART" id="SM00228">
    <property type="entry name" value="PDZ"/>
    <property type="match status" value="1"/>
</dbReference>
<dbReference type="Proteomes" id="UP000593567">
    <property type="component" value="Unassembled WGS sequence"/>
</dbReference>
<dbReference type="PANTHER" id="PTHR14191">
    <property type="entry name" value="PDZ DOMAIN CONTAINING PROTEIN"/>
    <property type="match status" value="1"/>
</dbReference>
<accession>A0A7J7IXS3</accession>
<dbReference type="OrthoDB" id="10007415at2759"/>
<dbReference type="InterPro" id="IPR051067">
    <property type="entry name" value="NHER"/>
</dbReference>
<gene>
    <name evidence="4" type="ORF">EB796_022976</name>
</gene>
<dbReference type="GO" id="GO:0016324">
    <property type="term" value="C:apical plasma membrane"/>
    <property type="evidence" value="ECO:0007669"/>
    <property type="project" value="TreeGrafter"/>
</dbReference>
<evidence type="ECO:0000313" key="5">
    <source>
        <dbReference type="Proteomes" id="UP000593567"/>
    </source>
</evidence>
<dbReference type="GO" id="GO:0043495">
    <property type="term" value="F:protein-membrane adaptor activity"/>
    <property type="evidence" value="ECO:0007669"/>
    <property type="project" value="TreeGrafter"/>
</dbReference>
<dbReference type="EMBL" id="VXIV02003281">
    <property type="protein sequence ID" value="KAF6018723.1"/>
    <property type="molecule type" value="Genomic_DNA"/>
</dbReference>
<dbReference type="InterPro" id="IPR001478">
    <property type="entry name" value="PDZ"/>
</dbReference>
<dbReference type="InterPro" id="IPR036034">
    <property type="entry name" value="PDZ_sf"/>
</dbReference>
<dbReference type="PROSITE" id="PS50106">
    <property type="entry name" value="PDZ"/>
    <property type="match status" value="1"/>
</dbReference>
<feature type="domain" description="PDZ" evidence="3">
    <location>
        <begin position="12"/>
        <end position="94"/>
    </location>
</feature>
<dbReference type="Gene3D" id="2.30.42.10">
    <property type="match status" value="1"/>
</dbReference>
<dbReference type="SUPFAM" id="SSF50156">
    <property type="entry name" value="PDZ domain-like"/>
    <property type="match status" value="1"/>
</dbReference>
<name>A0A7J7IXS3_BUGNE</name>
<proteinExistence type="predicted"/>
<evidence type="ECO:0000259" key="3">
    <source>
        <dbReference type="PROSITE" id="PS50106"/>
    </source>
</evidence>
<dbReference type="PANTHER" id="PTHR14191:SF3">
    <property type="entry name" value="NA(+)_H(+) EXCHANGE REGULATORY COFACTOR-LIKE PROTEIN NRFL-1"/>
    <property type="match status" value="1"/>
</dbReference>
<dbReference type="GO" id="GO:0072659">
    <property type="term" value="P:protein localization to plasma membrane"/>
    <property type="evidence" value="ECO:0007669"/>
    <property type="project" value="TreeGrafter"/>
</dbReference>
<evidence type="ECO:0000256" key="1">
    <source>
        <dbReference type="ARBA" id="ARBA00022737"/>
    </source>
</evidence>
<dbReference type="AlphaFoldDB" id="A0A7J7IXS3"/>
<protein>
    <recommendedName>
        <fullName evidence="3">PDZ domain-containing protein</fullName>
    </recommendedName>
</protein>
<organism evidence="4 5">
    <name type="scientific">Bugula neritina</name>
    <name type="common">Brown bryozoan</name>
    <name type="synonym">Sertularia neritina</name>
    <dbReference type="NCBI Taxonomy" id="10212"/>
    <lineage>
        <taxon>Eukaryota</taxon>
        <taxon>Metazoa</taxon>
        <taxon>Spiralia</taxon>
        <taxon>Lophotrochozoa</taxon>
        <taxon>Bryozoa</taxon>
        <taxon>Gymnolaemata</taxon>
        <taxon>Cheilostomatida</taxon>
        <taxon>Flustrina</taxon>
        <taxon>Buguloidea</taxon>
        <taxon>Bugulidae</taxon>
        <taxon>Bugula</taxon>
    </lineage>
</organism>
<reference evidence="4" key="1">
    <citation type="submission" date="2020-06" db="EMBL/GenBank/DDBJ databases">
        <title>Draft genome of Bugula neritina, a colonial animal packing powerful symbionts and potential medicines.</title>
        <authorList>
            <person name="Rayko M."/>
        </authorList>
    </citation>
    <scope>NUCLEOTIDE SEQUENCE [LARGE SCALE GENOMIC DNA]</scope>
    <source>
        <strain evidence="4">Kwan_BN1</strain>
    </source>
</reference>
<feature type="region of interest" description="Disordered" evidence="2">
    <location>
        <begin position="114"/>
        <end position="222"/>
    </location>
</feature>
<sequence>MALSKGSLRKCLVKKWHDEKAGGYGFNLHAEVGKAGHFIGKIDEASPAELAGLKEGDRIIEVNDVNIGNENHKQVVSRIKASGDSVWLLVIDKEGDEVSKNNRIVLSTGVEEMQVVECPDSRPSDDGASEETVEPPAEPENPPAAADVHDADPAGDDSEEELPPPPPELSALDAAVNSASADDPSQSNTSSAPETEEPQTEISEAEPEEPVSAEAAEEVPPQAKVICSLIGC</sequence>
<keyword evidence="1" id="KW-0677">Repeat</keyword>
<dbReference type="CDD" id="cd06768">
    <property type="entry name" value="PDZ_NHERF-like"/>
    <property type="match status" value="1"/>
</dbReference>
<feature type="compositionally biased region" description="Polar residues" evidence="2">
    <location>
        <begin position="177"/>
        <end position="192"/>
    </location>
</feature>
<feature type="compositionally biased region" description="Acidic residues" evidence="2">
    <location>
        <begin position="194"/>
        <end position="217"/>
    </location>
</feature>
<feature type="compositionally biased region" description="Acidic residues" evidence="2">
    <location>
        <begin position="153"/>
        <end position="162"/>
    </location>
</feature>
<dbReference type="Pfam" id="PF00595">
    <property type="entry name" value="PDZ"/>
    <property type="match status" value="1"/>
</dbReference>
<evidence type="ECO:0000256" key="2">
    <source>
        <dbReference type="SAM" id="MobiDB-lite"/>
    </source>
</evidence>
<keyword evidence="5" id="KW-1185">Reference proteome</keyword>